<sequence length="46" mass="5346">MININHRAKGIQQSDWQCVNKYTVNNKHHAAAEIKIPEPFHIGHQQ</sequence>
<organism evidence="1 2">
    <name type="scientific">Photobacterium marinum</name>
    <dbReference type="NCBI Taxonomy" id="1056511"/>
    <lineage>
        <taxon>Bacteria</taxon>
        <taxon>Pseudomonadati</taxon>
        <taxon>Pseudomonadota</taxon>
        <taxon>Gammaproteobacteria</taxon>
        <taxon>Vibrionales</taxon>
        <taxon>Vibrionaceae</taxon>
        <taxon>Photobacterium</taxon>
    </lineage>
</organism>
<evidence type="ECO:0000313" key="1">
    <source>
        <dbReference type="EMBL" id="ELR66650.1"/>
    </source>
</evidence>
<evidence type="ECO:0000313" key="2">
    <source>
        <dbReference type="Proteomes" id="UP000011134"/>
    </source>
</evidence>
<accession>L8JCT7</accession>
<comment type="caution">
    <text evidence="1">The sequence shown here is derived from an EMBL/GenBank/DDBJ whole genome shotgun (WGS) entry which is preliminary data.</text>
</comment>
<dbReference type="AlphaFoldDB" id="L8JCT7"/>
<dbReference type="PATRIC" id="fig|1056511.3.peg.1177"/>
<proteinExistence type="predicted"/>
<reference evidence="1 2" key="1">
    <citation type="submission" date="2012-12" db="EMBL/GenBank/DDBJ databases">
        <title>Genome Assembly of Photobacterium sp. AK15.</title>
        <authorList>
            <person name="Khatri I."/>
            <person name="Vaidya B."/>
            <person name="Srinivas T.N.R."/>
            <person name="Subramanian S."/>
            <person name="Pinnaka A."/>
        </authorList>
    </citation>
    <scope>NUCLEOTIDE SEQUENCE [LARGE SCALE GENOMIC DNA]</scope>
    <source>
        <strain evidence="1 2">AK15</strain>
    </source>
</reference>
<gene>
    <name evidence="1" type="ORF">C942_04348</name>
</gene>
<keyword evidence="2" id="KW-1185">Reference proteome</keyword>
<name>L8JCT7_9GAMM</name>
<protein>
    <submittedName>
        <fullName evidence="1">Uncharacterized protein</fullName>
    </submittedName>
</protein>
<dbReference type="Proteomes" id="UP000011134">
    <property type="component" value="Unassembled WGS sequence"/>
</dbReference>
<dbReference type="EMBL" id="AMZO01000006">
    <property type="protein sequence ID" value="ELR66650.1"/>
    <property type="molecule type" value="Genomic_DNA"/>
</dbReference>